<gene>
    <name evidence="2" type="ORF">ODALV1_LOCUS11739</name>
</gene>
<organism evidence="2 3">
    <name type="scientific">Orchesella dallaii</name>
    <dbReference type="NCBI Taxonomy" id="48710"/>
    <lineage>
        <taxon>Eukaryota</taxon>
        <taxon>Metazoa</taxon>
        <taxon>Ecdysozoa</taxon>
        <taxon>Arthropoda</taxon>
        <taxon>Hexapoda</taxon>
        <taxon>Collembola</taxon>
        <taxon>Entomobryomorpha</taxon>
        <taxon>Entomobryoidea</taxon>
        <taxon>Orchesellidae</taxon>
        <taxon>Orchesellinae</taxon>
        <taxon>Orchesella</taxon>
    </lineage>
</organism>
<keyword evidence="1" id="KW-0472">Membrane</keyword>
<keyword evidence="1" id="KW-1133">Transmembrane helix</keyword>
<dbReference type="Proteomes" id="UP001642540">
    <property type="component" value="Unassembled WGS sequence"/>
</dbReference>
<dbReference type="EMBL" id="CAXLJM020000035">
    <property type="protein sequence ID" value="CAL8104383.1"/>
    <property type="molecule type" value="Genomic_DNA"/>
</dbReference>
<reference evidence="2 3" key="1">
    <citation type="submission" date="2024-08" db="EMBL/GenBank/DDBJ databases">
        <authorList>
            <person name="Cucini C."/>
            <person name="Frati F."/>
        </authorList>
    </citation>
    <scope>NUCLEOTIDE SEQUENCE [LARGE SCALE GENOMIC DNA]</scope>
</reference>
<protein>
    <submittedName>
        <fullName evidence="2">Uncharacterized protein</fullName>
    </submittedName>
</protein>
<feature type="transmembrane region" description="Helical" evidence="1">
    <location>
        <begin position="21"/>
        <end position="41"/>
    </location>
</feature>
<keyword evidence="3" id="KW-1185">Reference proteome</keyword>
<evidence type="ECO:0000256" key="1">
    <source>
        <dbReference type="SAM" id="Phobius"/>
    </source>
</evidence>
<proteinExistence type="predicted"/>
<evidence type="ECO:0000313" key="3">
    <source>
        <dbReference type="Proteomes" id="UP001642540"/>
    </source>
</evidence>
<keyword evidence="1" id="KW-0812">Transmembrane</keyword>
<sequence length="109" mass="12143">MSLCITSNYGVIAFYRTLPKILIVFMGFTTIFVSFLITFMVRNGSLPVVASDKLVHLWVVSSIGKMDRTQLKGMKAVAFAMGPFSTLKNRVVLDMMHTIVDYTVSLLVS</sequence>
<name>A0ABP1QML5_9HEXA</name>
<evidence type="ECO:0000313" key="2">
    <source>
        <dbReference type="EMBL" id="CAL8104383.1"/>
    </source>
</evidence>
<comment type="caution">
    <text evidence="2">The sequence shown here is derived from an EMBL/GenBank/DDBJ whole genome shotgun (WGS) entry which is preliminary data.</text>
</comment>
<accession>A0ABP1QML5</accession>